<protein>
    <recommendedName>
        <fullName evidence="24">Deoxyhypusine hydroxylase</fullName>
        <shortName evidence="24">DOHH</shortName>
        <ecNumber evidence="24">1.14.99.29</ecNumber>
    </recommendedName>
    <alternativeName>
        <fullName evidence="24">Deoxyhypusine dioxygenase</fullName>
    </alternativeName>
    <alternativeName>
        <fullName evidence="24">Deoxyhypusine monooxygenase</fullName>
    </alternativeName>
</protein>
<dbReference type="Proteomes" id="UP001310594">
    <property type="component" value="Unassembled WGS sequence"/>
</dbReference>
<dbReference type="PANTHER" id="PTHR10615:SF218">
    <property type="entry name" value="HISTONE ACETYLTRANSFERASE ESA1"/>
    <property type="match status" value="1"/>
</dbReference>
<sequence length="828" mass="92888">MAPRNDGKDGEKNADEPKAERGYATLATLTIGTKAVVEKDDEKRRAEILSIQTRKGRPTYYVHYEEFNKRLDEWVSAERIDLSQEVEWPAPEKPDNKSKQKSAQSKAQQVSKTDSKSQPNKSHQKRPRSATVTREPSETPFELSGKSSRRQSRQGGKENLDPTVTLATEEIGGTPQPDDESAIDLVDMQEAAIAAKAAPDHGPYSREEEIEKLRTGGSMTQNQTEISRVRNLERIQMGPYEIEPWYFSPYPAEFTDCDLVYICEFCLCYFGNTTQFGRHRKKCTLFHPPGNEIYRDDNVSFFEIDGRRQRTWCRNLCLLSKLFLDHKTLYYDVDPFLFYCMTVRNAHGHHLVGYFSKEKESAEGYNVACILTLPQHQRKGYGKLLIQFSYELSKVEGKLGSPEKPLSDLGLLGYRAYWQEVIVDLLLEREAEGSAIISPEDVGLSLAMTTNDVLHTLQNLNMVRYSNKTHVIVLTEAVLEQRDRQKEKERAKGKRVIEVDPAPLSHEHDSDPKVLALRKTLTSESAALAKRFRALFSLKHLAAQKPATSQTVPAIEAIAAAFTSPSALLKHELAYCLGQSGKDDAIPYLRAVIEDRAEDAMCRHEAAEALGALNDAGSLNLLRQRRDDPEEEEVVRETCDIAIERIEWERSEAGRAERLKQSDFASIDPAPPLAKTTETQSIPELERSLLDTSLPLFQRYRAMFALRDLASPPDLPTAVPAVQALARGFSDPSALFRHEIAFVFGQLSHPASIPSLVETLSDTKESSMVRHEAAEALGSLGDEAGVEDTLRKFVDDPEQVVRDSIVVALDMAEFERSGQPEYATVSVA</sequence>
<dbReference type="GO" id="GO:0000785">
    <property type="term" value="C:chromatin"/>
    <property type="evidence" value="ECO:0007669"/>
    <property type="project" value="TreeGrafter"/>
</dbReference>
<dbReference type="InterPro" id="IPR016197">
    <property type="entry name" value="Chromo-like_dom_sf"/>
</dbReference>
<comment type="catalytic activity">
    <reaction evidence="23">
        <text>L-lysyl-[histone] + acetyl-CoA = N(6)-acetyl-L-lysyl-[histone] + CoA + H(+)</text>
        <dbReference type="Rhea" id="RHEA:21992"/>
        <dbReference type="Rhea" id="RHEA-COMP:9845"/>
        <dbReference type="Rhea" id="RHEA-COMP:11338"/>
        <dbReference type="ChEBI" id="CHEBI:15378"/>
        <dbReference type="ChEBI" id="CHEBI:29969"/>
        <dbReference type="ChEBI" id="CHEBI:57287"/>
        <dbReference type="ChEBI" id="CHEBI:57288"/>
        <dbReference type="ChEBI" id="CHEBI:61930"/>
        <dbReference type="EC" id="2.3.1.48"/>
    </reaction>
    <physiologicalReaction direction="left-to-right" evidence="23">
        <dbReference type="Rhea" id="RHEA:21993"/>
    </physiologicalReaction>
</comment>
<dbReference type="SMART" id="SM00567">
    <property type="entry name" value="EZ_HEAT"/>
    <property type="match status" value="6"/>
</dbReference>
<dbReference type="FunFam" id="3.40.630.30:FF:000002">
    <property type="entry name" value="Histone acetyltransferase"/>
    <property type="match status" value="1"/>
</dbReference>
<keyword evidence="24" id="KW-0963">Cytoplasm</keyword>
<dbReference type="Gene3D" id="2.30.30.140">
    <property type="match status" value="1"/>
</dbReference>
<dbReference type="GO" id="GO:0003682">
    <property type="term" value="F:chromatin binding"/>
    <property type="evidence" value="ECO:0007669"/>
    <property type="project" value="TreeGrafter"/>
</dbReference>
<dbReference type="SUPFAM" id="SSF48371">
    <property type="entry name" value="ARM repeat"/>
    <property type="match status" value="1"/>
</dbReference>
<evidence type="ECO:0000256" key="26">
    <source>
        <dbReference type="PROSITE-ProRule" id="PRU00103"/>
    </source>
</evidence>
<keyword evidence="17 24" id="KW-0539">Nucleus</keyword>
<feature type="binding site" evidence="24">
    <location>
        <position position="571"/>
    </location>
    <ligand>
        <name>Fe cation</name>
        <dbReference type="ChEBI" id="CHEBI:24875"/>
        <label>1</label>
    </ligand>
</feature>
<evidence type="ECO:0000256" key="24">
    <source>
        <dbReference type="HAMAP-Rule" id="MF_03101"/>
    </source>
</evidence>
<keyword evidence="6 24" id="KW-0479">Metal-binding</keyword>
<keyword evidence="9" id="KW-0007">Acetylation</keyword>
<dbReference type="SUPFAM" id="SSF54160">
    <property type="entry name" value="Chromo domain-like"/>
    <property type="match status" value="1"/>
</dbReference>
<comment type="subunit">
    <text evidence="4">Component of the NuA4 histone acetyltransferase complex.</text>
</comment>
<comment type="function">
    <text evidence="24">Catalyzes the hydroxylation of the N(6)-(4-aminobutyl)-L-lysine intermediate to form hypusine, an essential post-translational modification only found in mature eIF-5A factor.</text>
</comment>
<comment type="catalytic activity">
    <reaction evidence="20">
        <text>2-hydroxyisobutanoyl-CoA + L-lysyl-[protein] = N(6)-(2-hydroxyisobutanoyl)-L-lysyl-[protein] + CoA + H(+)</text>
        <dbReference type="Rhea" id="RHEA:24180"/>
        <dbReference type="Rhea" id="RHEA-COMP:9752"/>
        <dbReference type="Rhea" id="RHEA-COMP:15921"/>
        <dbReference type="ChEBI" id="CHEBI:15378"/>
        <dbReference type="ChEBI" id="CHEBI:29969"/>
        <dbReference type="ChEBI" id="CHEBI:57287"/>
        <dbReference type="ChEBI" id="CHEBI:131780"/>
        <dbReference type="ChEBI" id="CHEBI:144968"/>
    </reaction>
    <physiologicalReaction direction="left-to-right" evidence="20">
        <dbReference type="Rhea" id="RHEA:24181"/>
    </physiologicalReaction>
</comment>
<dbReference type="InterPro" id="IPR002717">
    <property type="entry name" value="HAT_MYST-type"/>
</dbReference>
<feature type="binding site" evidence="24">
    <location>
        <position position="572"/>
    </location>
    <ligand>
        <name>Fe cation</name>
        <dbReference type="ChEBI" id="CHEBI:24875"/>
        <label>1</label>
    </ligand>
</feature>
<evidence type="ECO:0000256" key="19">
    <source>
        <dbReference type="ARBA" id="ARBA00045805"/>
    </source>
</evidence>
<dbReference type="GO" id="GO:0005737">
    <property type="term" value="C:cytoplasm"/>
    <property type="evidence" value="ECO:0007669"/>
    <property type="project" value="UniProtKB-SubCell"/>
</dbReference>
<dbReference type="InterPro" id="IPR011989">
    <property type="entry name" value="ARM-like"/>
</dbReference>
<comment type="pathway">
    <text evidence="2 24">Protein modification; eIF5A hypusination.</text>
</comment>
<dbReference type="Pfam" id="PF11717">
    <property type="entry name" value="Tudor-knot"/>
    <property type="match status" value="1"/>
</dbReference>
<keyword evidence="7" id="KW-0227">DNA damage</keyword>
<dbReference type="InterPro" id="IPR036388">
    <property type="entry name" value="WH-like_DNA-bd_sf"/>
</dbReference>
<feature type="repeat" description="HEAT" evidence="26">
    <location>
        <begin position="752"/>
        <end position="792"/>
    </location>
</feature>
<dbReference type="InterPro" id="IPR016024">
    <property type="entry name" value="ARM-type_fold"/>
</dbReference>
<keyword evidence="29" id="KW-0012">Acyltransferase</keyword>
<name>A0AAN7WBE5_9PEZI</name>
<comment type="cofactor">
    <cofactor evidence="24">
        <name>Fe(2+)</name>
        <dbReference type="ChEBI" id="CHEBI:29033"/>
    </cofactor>
    <text evidence="24">Binds 2 Fe(2+) ions per subunit.</text>
</comment>
<evidence type="ECO:0000256" key="7">
    <source>
        <dbReference type="ARBA" id="ARBA00022763"/>
    </source>
</evidence>
<feature type="region of interest" description="Disordered" evidence="27">
    <location>
        <begin position="1"/>
        <end position="22"/>
    </location>
</feature>
<dbReference type="AlphaFoldDB" id="A0AAN7WBE5"/>
<accession>A0AAN7WBE5</accession>
<feature type="compositionally biased region" description="Basic and acidic residues" evidence="27">
    <location>
        <begin position="1"/>
        <end position="21"/>
    </location>
</feature>
<evidence type="ECO:0000256" key="9">
    <source>
        <dbReference type="ARBA" id="ARBA00022990"/>
    </source>
</evidence>
<evidence type="ECO:0000256" key="16">
    <source>
        <dbReference type="ARBA" id="ARBA00023204"/>
    </source>
</evidence>
<dbReference type="InterPro" id="IPR025995">
    <property type="entry name" value="Tudor-knot"/>
</dbReference>
<feature type="region of interest" description="Disordered" evidence="27">
    <location>
        <begin position="83"/>
        <end position="180"/>
    </location>
</feature>
<comment type="similarity">
    <text evidence="24">Belongs to the deoxyhypusine hydroxylase family.</text>
</comment>
<gene>
    <name evidence="29" type="primary">ESA1</name>
    <name evidence="24" type="synonym">LIA1</name>
    <name evidence="29" type="ORF">LTR97_009332</name>
</gene>
<feature type="binding site" evidence="24">
    <location>
        <position position="772"/>
    </location>
    <ligand>
        <name>Fe cation</name>
        <dbReference type="ChEBI" id="CHEBI:24875"/>
        <label>2</label>
    </ligand>
</feature>
<dbReference type="PROSITE" id="PS50077">
    <property type="entry name" value="HEAT_REPEAT"/>
    <property type="match status" value="1"/>
</dbReference>
<dbReference type="GO" id="GO:0046872">
    <property type="term" value="F:metal ion binding"/>
    <property type="evidence" value="ECO:0007669"/>
    <property type="project" value="UniProtKB-KW"/>
</dbReference>
<dbReference type="PANTHER" id="PTHR10615">
    <property type="entry name" value="HISTONE ACETYLTRANSFERASE"/>
    <property type="match status" value="1"/>
</dbReference>
<evidence type="ECO:0000256" key="20">
    <source>
        <dbReference type="ARBA" id="ARBA00047557"/>
    </source>
</evidence>
<dbReference type="GO" id="GO:0003712">
    <property type="term" value="F:transcription coregulator activity"/>
    <property type="evidence" value="ECO:0007669"/>
    <property type="project" value="TreeGrafter"/>
</dbReference>
<dbReference type="EMBL" id="JAVRQU010000015">
    <property type="protein sequence ID" value="KAK5694742.1"/>
    <property type="molecule type" value="Genomic_DNA"/>
</dbReference>
<evidence type="ECO:0000256" key="13">
    <source>
        <dbReference type="ARBA" id="ARBA00023033"/>
    </source>
</evidence>
<keyword evidence="14" id="KW-0010">Activator</keyword>
<dbReference type="Pfam" id="PF17772">
    <property type="entry name" value="zf-MYST"/>
    <property type="match status" value="1"/>
</dbReference>
<dbReference type="InterPro" id="IPR021133">
    <property type="entry name" value="HEAT_type_2"/>
</dbReference>
<keyword evidence="10 24" id="KW-0560">Oxidoreductase</keyword>
<dbReference type="InterPro" id="IPR016181">
    <property type="entry name" value="Acyl_CoA_acyltransferase"/>
</dbReference>
<dbReference type="InterPro" id="IPR000953">
    <property type="entry name" value="Chromo/chromo_shadow_dom"/>
</dbReference>
<dbReference type="GO" id="GO:0006357">
    <property type="term" value="P:regulation of transcription by RNA polymerase II"/>
    <property type="evidence" value="ECO:0007669"/>
    <property type="project" value="TreeGrafter"/>
</dbReference>
<dbReference type="GO" id="GO:0004402">
    <property type="term" value="F:histone acetyltransferase activity"/>
    <property type="evidence" value="ECO:0007669"/>
    <property type="project" value="InterPro"/>
</dbReference>
<dbReference type="Gene3D" id="1.10.10.10">
    <property type="entry name" value="Winged helix-like DNA-binding domain superfamily/Winged helix DNA-binding domain"/>
    <property type="match status" value="1"/>
</dbReference>
<feature type="binding site" evidence="24">
    <location>
        <position position="739"/>
    </location>
    <ligand>
        <name>Fe cation</name>
        <dbReference type="ChEBI" id="CHEBI:24875"/>
        <label>2</label>
    </ligand>
</feature>
<keyword evidence="5 29" id="KW-0808">Transferase</keyword>
<evidence type="ECO:0000256" key="3">
    <source>
        <dbReference type="ARBA" id="ARBA00010107"/>
    </source>
</evidence>
<dbReference type="InterPro" id="IPR040706">
    <property type="entry name" value="Zf-MYST"/>
</dbReference>
<keyword evidence="11 24" id="KW-0408">Iron</keyword>
<comment type="similarity">
    <text evidence="3">Belongs to the MYST (SAS/MOZ) family.</text>
</comment>
<comment type="catalytic activity">
    <reaction evidence="1 24">
        <text>[eIF5A protein]-deoxyhypusine + AH2 + O2 = [eIF5A protein]-hypusine + A + H2O</text>
        <dbReference type="Rhea" id="RHEA:14101"/>
        <dbReference type="Rhea" id="RHEA-COMP:10144"/>
        <dbReference type="Rhea" id="RHEA-COMP:12592"/>
        <dbReference type="ChEBI" id="CHEBI:13193"/>
        <dbReference type="ChEBI" id="CHEBI:15377"/>
        <dbReference type="ChEBI" id="CHEBI:15379"/>
        <dbReference type="ChEBI" id="CHEBI:17499"/>
        <dbReference type="ChEBI" id="CHEBI:82657"/>
        <dbReference type="ChEBI" id="CHEBI:91175"/>
        <dbReference type="EC" id="1.14.99.29"/>
    </reaction>
</comment>
<comment type="catalytic activity">
    <reaction evidence="21">
        <text>(2E)-butenoyl-CoA + L-lysyl-[protein] = N(6)-(2E)-butenoyl-L-lysyl-[protein] + CoA + H(+)</text>
        <dbReference type="Rhea" id="RHEA:53908"/>
        <dbReference type="Rhea" id="RHEA-COMP:9752"/>
        <dbReference type="Rhea" id="RHEA-COMP:13707"/>
        <dbReference type="ChEBI" id="CHEBI:15378"/>
        <dbReference type="ChEBI" id="CHEBI:29969"/>
        <dbReference type="ChEBI" id="CHEBI:57287"/>
        <dbReference type="ChEBI" id="CHEBI:57332"/>
        <dbReference type="ChEBI" id="CHEBI:137954"/>
    </reaction>
    <physiologicalReaction direction="left-to-right" evidence="21">
        <dbReference type="Rhea" id="RHEA:53909"/>
    </physiologicalReaction>
</comment>
<dbReference type="SMART" id="SM00298">
    <property type="entry name" value="CHROMO"/>
    <property type="match status" value="1"/>
</dbReference>
<dbReference type="InterPro" id="IPR050603">
    <property type="entry name" value="MYST_HAT"/>
</dbReference>
<dbReference type="GO" id="GO:0019135">
    <property type="term" value="F:deoxyhypusine monooxygenase activity"/>
    <property type="evidence" value="ECO:0007669"/>
    <property type="project" value="UniProtKB-UniRule"/>
</dbReference>
<dbReference type="Gene3D" id="3.40.630.30">
    <property type="match status" value="1"/>
</dbReference>
<dbReference type="Gene3D" id="1.25.10.10">
    <property type="entry name" value="Leucine-rich Repeat Variant"/>
    <property type="match status" value="2"/>
</dbReference>
<keyword evidence="16" id="KW-0234">DNA repair</keyword>
<comment type="caution">
    <text evidence="29">The sequence shown here is derived from an EMBL/GenBank/DDBJ whole genome shotgun (WGS) entry which is preliminary data.</text>
</comment>
<evidence type="ECO:0000256" key="2">
    <source>
        <dbReference type="ARBA" id="ARBA00005041"/>
    </source>
</evidence>
<comment type="subcellular location">
    <subcellularLocation>
        <location evidence="24">Cytoplasm</location>
    </subcellularLocation>
    <subcellularLocation>
        <location evidence="24">Nucleus</location>
    </subcellularLocation>
</comment>
<feature type="domain" description="MYST-type HAT" evidence="28">
    <location>
        <begin position="227"/>
        <end position="501"/>
    </location>
</feature>
<evidence type="ECO:0000256" key="21">
    <source>
        <dbReference type="ARBA" id="ARBA00047752"/>
    </source>
</evidence>
<feature type="compositionally biased region" description="Low complexity" evidence="27">
    <location>
        <begin position="101"/>
        <end position="112"/>
    </location>
</feature>
<dbReference type="GO" id="GO:0005634">
    <property type="term" value="C:nucleus"/>
    <property type="evidence" value="ECO:0007669"/>
    <property type="project" value="UniProtKB-SubCell"/>
</dbReference>
<evidence type="ECO:0000256" key="15">
    <source>
        <dbReference type="ARBA" id="ARBA00023163"/>
    </source>
</evidence>
<keyword evidence="8" id="KW-0156">Chromatin regulator</keyword>
<dbReference type="Pfam" id="PF13646">
    <property type="entry name" value="HEAT_2"/>
    <property type="match status" value="2"/>
</dbReference>
<feature type="binding site" evidence="24">
    <location>
        <position position="738"/>
    </location>
    <ligand>
        <name>Fe cation</name>
        <dbReference type="ChEBI" id="CHEBI:24875"/>
        <label>2</label>
    </ligand>
</feature>
<feature type="binding site" evidence="24">
    <location>
        <position position="604"/>
    </location>
    <ligand>
        <name>Fe cation</name>
        <dbReference type="ChEBI" id="CHEBI:24875"/>
        <label>1</label>
    </ligand>
</feature>
<evidence type="ECO:0000256" key="4">
    <source>
        <dbReference type="ARBA" id="ARBA00011353"/>
    </source>
</evidence>
<dbReference type="InterPro" id="IPR004155">
    <property type="entry name" value="PBS_lyase_HEAT"/>
</dbReference>
<evidence type="ECO:0000256" key="23">
    <source>
        <dbReference type="ARBA" id="ARBA00048940"/>
    </source>
</evidence>
<evidence type="ECO:0000256" key="6">
    <source>
        <dbReference type="ARBA" id="ARBA00022723"/>
    </source>
</evidence>
<evidence type="ECO:0000256" key="22">
    <source>
        <dbReference type="ARBA" id="ARBA00047787"/>
    </source>
</evidence>
<evidence type="ECO:0000313" key="29">
    <source>
        <dbReference type="EMBL" id="KAK5694742.1"/>
    </source>
</evidence>
<evidence type="ECO:0000256" key="11">
    <source>
        <dbReference type="ARBA" id="ARBA00023004"/>
    </source>
</evidence>
<feature type="binding site" evidence="24">
    <location>
        <position position="605"/>
    </location>
    <ligand>
        <name>Fe cation</name>
        <dbReference type="ChEBI" id="CHEBI:24875"/>
        <label>1</label>
    </ligand>
</feature>
<comment type="catalytic activity">
    <reaction evidence="22">
        <text>L-lysyl-[protein] + acetyl-CoA = N(6)-acetyl-L-lysyl-[protein] + CoA + H(+)</text>
        <dbReference type="Rhea" id="RHEA:45948"/>
        <dbReference type="Rhea" id="RHEA-COMP:9752"/>
        <dbReference type="Rhea" id="RHEA-COMP:10731"/>
        <dbReference type="ChEBI" id="CHEBI:15378"/>
        <dbReference type="ChEBI" id="CHEBI:29969"/>
        <dbReference type="ChEBI" id="CHEBI:57287"/>
        <dbReference type="ChEBI" id="CHEBI:57288"/>
        <dbReference type="ChEBI" id="CHEBI:61930"/>
    </reaction>
    <physiologicalReaction direction="left-to-right" evidence="22">
        <dbReference type="Rhea" id="RHEA:45949"/>
    </physiologicalReaction>
</comment>
<evidence type="ECO:0000256" key="14">
    <source>
        <dbReference type="ARBA" id="ARBA00023159"/>
    </source>
</evidence>
<dbReference type="InterPro" id="IPR027517">
    <property type="entry name" value="Deoxyhypusine_hydroxylase"/>
</dbReference>
<proteinExistence type="inferred from homology"/>
<evidence type="ECO:0000256" key="1">
    <source>
        <dbReference type="ARBA" id="ARBA00000068"/>
    </source>
</evidence>
<dbReference type="Gene3D" id="3.30.60.60">
    <property type="entry name" value="N-acetyl transferase-like"/>
    <property type="match status" value="1"/>
</dbReference>
<evidence type="ECO:0000256" key="5">
    <source>
        <dbReference type="ARBA" id="ARBA00022679"/>
    </source>
</evidence>
<feature type="active site" description="Proton donor/acceptor" evidence="25">
    <location>
        <position position="403"/>
    </location>
</feature>
<dbReference type="GO" id="GO:0006281">
    <property type="term" value="P:DNA repair"/>
    <property type="evidence" value="ECO:0007669"/>
    <property type="project" value="UniProtKB-KW"/>
</dbReference>
<reference evidence="29" key="1">
    <citation type="submission" date="2023-08" db="EMBL/GenBank/DDBJ databases">
        <title>Black Yeasts Isolated from many extreme environments.</title>
        <authorList>
            <person name="Coleine C."/>
            <person name="Stajich J.E."/>
            <person name="Selbmann L."/>
        </authorList>
    </citation>
    <scope>NUCLEOTIDE SEQUENCE</scope>
    <source>
        <strain evidence="29">CCFEE 5810</strain>
    </source>
</reference>
<dbReference type="FunFam" id="1.10.10.10:FF:000022">
    <property type="entry name" value="Histone acetyltransferase"/>
    <property type="match status" value="1"/>
</dbReference>
<organism evidence="29 30">
    <name type="scientific">Elasticomyces elasticus</name>
    <dbReference type="NCBI Taxonomy" id="574655"/>
    <lineage>
        <taxon>Eukaryota</taxon>
        <taxon>Fungi</taxon>
        <taxon>Dikarya</taxon>
        <taxon>Ascomycota</taxon>
        <taxon>Pezizomycotina</taxon>
        <taxon>Dothideomycetes</taxon>
        <taxon>Dothideomycetidae</taxon>
        <taxon>Mycosphaerellales</taxon>
        <taxon>Teratosphaeriaceae</taxon>
        <taxon>Elasticomyces</taxon>
    </lineage>
</organism>
<evidence type="ECO:0000256" key="12">
    <source>
        <dbReference type="ARBA" id="ARBA00023015"/>
    </source>
</evidence>
<dbReference type="CDD" id="cd04301">
    <property type="entry name" value="NAT_SF"/>
    <property type="match status" value="1"/>
</dbReference>
<feature type="region of interest" description="Disordered" evidence="27">
    <location>
        <begin position="660"/>
        <end position="681"/>
    </location>
</feature>
<keyword evidence="13 24" id="KW-0503">Monooxygenase</keyword>
<keyword evidence="15" id="KW-0804">Transcription</keyword>
<comment type="function">
    <text evidence="19">Catalytic component of the NuA4 histone acetyltransferase (HAT) complex which is involved in epigenetic transcriptional activation of selected genes principally by acetylation of nucleosomal histones H4, H3, H2B, H2A and H2A variant H2A.Z. Acetylates histone H4 to form H4K5ac, H4K8ac, H4K12ac and H4K16ac, histone H3 to form H3K14ac, and histone H2A to form H2AK4ac and H2AK7ac. The NuA4 complex is involved in the DNA damage response and is required for chromosome segregation. The NuA4 complex plays a direct role in repair of DNA double-strand breaks (DSBs) through homologous recombination. Recruitment to promoters depends on H3K4me. Also acetylates non-histone proteins. In addition to protein acetyltransferase, can use different acyl-CoA substrates, such as 2-hydroxyisobutanoyl-CoA (2-hydroxyisobutyryl-CoA) or (2E)-butenoyl-CoA (crotonyl-CoA), and is able to mediate protein 2-hydroxyisobutyrylation and crotonylation, respectively.</text>
</comment>
<evidence type="ECO:0000256" key="17">
    <source>
        <dbReference type="ARBA" id="ARBA00023242"/>
    </source>
</evidence>
<dbReference type="SUPFAM" id="SSF55729">
    <property type="entry name" value="Acyl-CoA N-acyltransferases (Nat)"/>
    <property type="match status" value="1"/>
</dbReference>
<evidence type="ECO:0000256" key="25">
    <source>
        <dbReference type="PIRSR" id="PIRSR602717-51"/>
    </source>
</evidence>
<keyword evidence="12" id="KW-0805">Transcription regulation</keyword>
<evidence type="ECO:0000313" key="30">
    <source>
        <dbReference type="Proteomes" id="UP001310594"/>
    </source>
</evidence>
<evidence type="ECO:0000256" key="8">
    <source>
        <dbReference type="ARBA" id="ARBA00022853"/>
    </source>
</evidence>
<evidence type="ECO:0000259" key="28">
    <source>
        <dbReference type="PROSITE" id="PS51726"/>
    </source>
</evidence>
<feature type="binding site" evidence="24">
    <location>
        <position position="771"/>
    </location>
    <ligand>
        <name>Fe cation</name>
        <dbReference type="ChEBI" id="CHEBI:24875"/>
        <label>2</label>
    </ligand>
</feature>
<dbReference type="FunFam" id="3.30.60.60:FF:000001">
    <property type="entry name" value="Histone acetyltransferase"/>
    <property type="match status" value="1"/>
</dbReference>
<evidence type="ECO:0000256" key="10">
    <source>
        <dbReference type="ARBA" id="ARBA00023002"/>
    </source>
</evidence>
<evidence type="ECO:0000256" key="27">
    <source>
        <dbReference type="SAM" id="MobiDB-lite"/>
    </source>
</evidence>
<dbReference type="Pfam" id="PF01853">
    <property type="entry name" value="MOZ_SAS"/>
    <property type="match status" value="1"/>
</dbReference>
<dbReference type="PROSITE" id="PS51726">
    <property type="entry name" value="MYST_HAT"/>
    <property type="match status" value="1"/>
</dbReference>
<dbReference type="HAMAP" id="MF_03101">
    <property type="entry name" value="Deoxyhypusine_hydroxylase"/>
    <property type="match status" value="1"/>
</dbReference>
<evidence type="ECO:0000256" key="18">
    <source>
        <dbReference type="ARBA" id="ARBA00023256"/>
    </source>
</evidence>
<keyword evidence="18 24" id="KW-0386">Hypusine biosynthesis</keyword>
<dbReference type="EC" id="1.14.99.29" evidence="24"/>